<accession>A0A563EYU1</accession>
<gene>
    <name evidence="1" type="ORF">FKR81_07175</name>
</gene>
<dbReference type="Pfam" id="PF09424">
    <property type="entry name" value="YqeY"/>
    <property type="match status" value="1"/>
</dbReference>
<dbReference type="Proteomes" id="UP000316639">
    <property type="component" value="Unassembled WGS sequence"/>
</dbReference>
<evidence type="ECO:0008006" key="3">
    <source>
        <dbReference type="Google" id="ProtNLM"/>
    </source>
</evidence>
<dbReference type="OrthoDB" id="4640723at2"/>
<evidence type="ECO:0000313" key="2">
    <source>
        <dbReference type="Proteomes" id="UP000316639"/>
    </source>
</evidence>
<reference evidence="1 2" key="1">
    <citation type="submission" date="2019-07" db="EMBL/GenBank/DDBJ databases">
        <title>Lentzea xizangensis sp. nov., isolated from Qinghai-Tibetan Plateau Soils.</title>
        <authorList>
            <person name="Huang J."/>
        </authorList>
    </citation>
    <scope>NUCLEOTIDE SEQUENCE [LARGE SCALE GENOMIC DNA]</scope>
    <source>
        <strain evidence="1 2">FXJ1.1311</strain>
    </source>
</reference>
<dbReference type="PANTHER" id="PTHR28055:SF1">
    <property type="entry name" value="ALTERED INHERITANCE OF MITOCHONDRIA PROTEIN 41, MITOCHONDRIAL"/>
    <property type="match status" value="1"/>
</dbReference>
<evidence type="ECO:0000313" key="1">
    <source>
        <dbReference type="EMBL" id="TWP52890.1"/>
    </source>
</evidence>
<protein>
    <recommendedName>
        <fullName evidence="3">GatB/YqeY domain-containing protein</fullName>
    </recommendedName>
</protein>
<dbReference type="EMBL" id="VOBR01000004">
    <property type="protein sequence ID" value="TWP52890.1"/>
    <property type="molecule type" value="Genomic_DNA"/>
</dbReference>
<dbReference type="InterPro" id="IPR003789">
    <property type="entry name" value="Asn/Gln_tRNA_amidoTrase-B-like"/>
</dbReference>
<comment type="caution">
    <text evidence="1">The sequence shown here is derived from an EMBL/GenBank/DDBJ whole genome shotgun (WGS) entry which is preliminary data.</text>
</comment>
<dbReference type="PANTHER" id="PTHR28055">
    <property type="entry name" value="ALTERED INHERITANCE OF MITOCHONDRIA PROTEIN 41, MITOCHONDRIAL"/>
    <property type="match status" value="1"/>
</dbReference>
<dbReference type="AlphaFoldDB" id="A0A563EYU1"/>
<dbReference type="InterPro" id="IPR019004">
    <property type="entry name" value="YqeY/Aim41"/>
</dbReference>
<dbReference type="Gene3D" id="1.10.1510.10">
    <property type="entry name" value="Uncharacterised protein YqeY/AIM41 PF09424, N-terminal domain"/>
    <property type="match status" value="1"/>
</dbReference>
<organism evidence="1 2">
    <name type="scientific">Lentzea tibetensis</name>
    <dbReference type="NCBI Taxonomy" id="2591470"/>
    <lineage>
        <taxon>Bacteria</taxon>
        <taxon>Bacillati</taxon>
        <taxon>Actinomycetota</taxon>
        <taxon>Actinomycetes</taxon>
        <taxon>Pseudonocardiales</taxon>
        <taxon>Pseudonocardiaceae</taxon>
        <taxon>Lentzea</taxon>
    </lineage>
</organism>
<proteinExistence type="predicted"/>
<name>A0A563EYU1_9PSEU</name>
<dbReference type="SUPFAM" id="SSF89095">
    <property type="entry name" value="GatB/YqeY motif"/>
    <property type="match status" value="1"/>
</dbReference>
<dbReference type="GO" id="GO:0016884">
    <property type="term" value="F:carbon-nitrogen ligase activity, with glutamine as amido-N-donor"/>
    <property type="evidence" value="ECO:0007669"/>
    <property type="project" value="InterPro"/>
</dbReference>
<sequence length="124" mass="13107">MYVDNGLVIASLRDALKTALKARDRVAISALRSALSAIENAEAVPVEDSSLPLTGNEHFAGATAGLGAAEAVRKELTEADVLAIVAKEARDRTTAAEEYEQLGRADEAARLRAEAEVLAKYLAK</sequence>
<dbReference type="InterPro" id="IPR042184">
    <property type="entry name" value="YqeY/Aim41_N"/>
</dbReference>
<keyword evidence="2" id="KW-1185">Reference proteome</keyword>